<name>A0A7S2VDV0_9STRA</name>
<dbReference type="Pfam" id="PF00481">
    <property type="entry name" value="PP2C"/>
    <property type="match status" value="1"/>
</dbReference>
<dbReference type="SMART" id="SM00332">
    <property type="entry name" value="PP2Cc"/>
    <property type="match status" value="1"/>
</dbReference>
<evidence type="ECO:0000259" key="7">
    <source>
        <dbReference type="PROSITE" id="PS51746"/>
    </source>
</evidence>
<dbReference type="GO" id="GO:0016020">
    <property type="term" value="C:membrane"/>
    <property type="evidence" value="ECO:0007669"/>
    <property type="project" value="UniProtKB-SubCell"/>
</dbReference>
<dbReference type="GO" id="GO:0004722">
    <property type="term" value="F:protein serine/threonine phosphatase activity"/>
    <property type="evidence" value="ECO:0007669"/>
    <property type="project" value="InterPro"/>
</dbReference>
<feature type="compositionally biased region" description="Basic residues" evidence="6">
    <location>
        <begin position="234"/>
        <end position="250"/>
    </location>
</feature>
<dbReference type="AlphaFoldDB" id="A0A7S2VDV0"/>
<evidence type="ECO:0000256" key="5">
    <source>
        <dbReference type="RuleBase" id="RU003465"/>
    </source>
</evidence>
<comment type="similarity">
    <text evidence="5">Belongs to the PP2C family.</text>
</comment>
<keyword evidence="2" id="KW-0479">Metal-binding</keyword>
<dbReference type="CDD" id="cd00143">
    <property type="entry name" value="PP2Cc"/>
    <property type="match status" value="1"/>
</dbReference>
<dbReference type="Gene3D" id="3.60.40.10">
    <property type="entry name" value="PPM-type phosphatase domain"/>
    <property type="match status" value="1"/>
</dbReference>
<feature type="compositionally biased region" description="Low complexity" evidence="6">
    <location>
        <begin position="140"/>
        <end position="152"/>
    </location>
</feature>
<dbReference type="GO" id="GO:0046872">
    <property type="term" value="F:metal ion binding"/>
    <property type="evidence" value="ECO:0007669"/>
    <property type="project" value="UniProtKB-KW"/>
</dbReference>
<feature type="domain" description="PPM-type phosphatase" evidence="7">
    <location>
        <begin position="324"/>
        <end position="602"/>
    </location>
</feature>
<sequence>MDDNNNNKNEGDNGDADFKSHNFRKRRLSLPRHHIESDASSAVVEEEEEDGDIAAAAATAKAFQDNEVSTSPEKNGGDDEAGDKAHTFRKRRLSLTLSRVPDEQQRQYHSDDNSKDDVDIVGDLDDDETKEPPAKRFRRQATAESSSALLQEESPREPSAQVSKSRILHSVEMMTGPLAPPSPINHPVLHQQKPLPPSQLSILDDDDEQHQNGSDDGSSHLQSHSLEFSPSSSARKKKARRRQSWKKRHHHIDEEKLPFPKDIVGTYSCHGVEPIYDSDYEPEAPAEEADEDDDGGYWGEAETETAGPGDETKTDNAPEAQADGTATESAPKTAAISAKINQDRGGITFPYANSNRTALFAVYDGHGQGGELVSQFALHEIQQRLEKHKAYKTDLEKAMRETFLAVDEALKHEPIIEPYFAGTTACVALFQDDKISLANAGDSRAVMARKRDDGQWDGIDLTIDQNPDSPEEMERIVKLGGYVSPPPGPGLSARVWLDAEQTQIGLAMARSIGDHAVADVGVIADPVVSTYEVTPQDDFMILASDGVWEFLESHEAVQIVGDHLDELGATKACQALIEAAASKWHEEEGEYRDDITAIVVRVQHLWGK</sequence>
<dbReference type="EMBL" id="HBHT01004733">
    <property type="protein sequence ID" value="CAD9946167.1"/>
    <property type="molecule type" value="Transcribed_RNA"/>
</dbReference>
<keyword evidence="4 5" id="KW-0904">Protein phosphatase</keyword>
<feature type="compositionally biased region" description="Basic residues" evidence="6">
    <location>
        <begin position="21"/>
        <end position="32"/>
    </location>
</feature>
<reference evidence="8" key="1">
    <citation type="submission" date="2021-01" db="EMBL/GenBank/DDBJ databases">
        <authorList>
            <person name="Corre E."/>
            <person name="Pelletier E."/>
            <person name="Niang G."/>
            <person name="Scheremetjew M."/>
            <person name="Finn R."/>
            <person name="Kale V."/>
            <person name="Holt S."/>
            <person name="Cochrane G."/>
            <person name="Meng A."/>
            <person name="Brown T."/>
            <person name="Cohen L."/>
        </authorList>
    </citation>
    <scope>NUCLEOTIDE SEQUENCE</scope>
    <source>
        <strain evidence="8">CCMP125</strain>
    </source>
</reference>
<dbReference type="PANTHER" id="PTHR47992">
    <property type="entry name" value="PROTEIN PHOSPHATASE"/>
    <property type="match status" value="1"/>
</dbReference>
<organism evidence="8">
    <name type="scientific">Entomoneis paludosa</name>
    <dbReference type="NCBI Taxonomy" id="265537"/>
    <lineage>
        <taxon>Eukaryota</taxon>
        <taxon>Sar</taxon>
        <taxon>Stramenopiles</taxon>
        <taxon>Ochrophyta</taxon>
        <taxon>Bacillariophyta</taxon>
        <taxon>Bacillariophyceae</taxon>
        <taxon>Bacillariophycidae</taxon>
        <taxon>Entomoneidaceae</taxon>
        <taxon>Entomoneis</taxon>
    </lineage>
</organism>
<dbReference type="PROSITE" id="PS01032">
    <property type="entry name" value="PPM_1"/>
    <property type="match status" value="1"/>
</dbReference>
<evidence type="ECO:0000256" key="3">
    <source>
        <dbReference type="ARBA" id="ARBA00022801"/>
    </source>
</evidence>
<evidence type="ECO:0000313" key="8">
    <source>
        <dbReference type="EMBL" id="CAD9946167.1"/>
    </source>
</evidence>
<keyword evidence="3 5" id="KW-0378">Hydrolase</keyword>
<feature type="compositionally biased region" description="Acidic residues" evidence="6">
    <location>
        <begin position="276"/>
        <end position="295"/>
    </location>
</feature>
<evidence type="ECO:0000256" key="2">
    <source>
        <dbReference type="ARBA" id="ARBA00022723"/>
    </source>
</evidence>
<feature type="region of interest" description="Disordered" evidence="6">
    <location>
        <begin position="1"/>
        <end position="257"/>
    </location>
</feature>
<feature type="region of interest" description="Disordered" evidence="6">
    <location>
        <begin position="274"/>
        <end position="332"/>
    </location>
</feature>
<dbReference type="InterPro" id="IPR001932">
    <property type="entry name" value="PPM-type_phosphatase-like_dom"/>
</dbReference>
<dbReference type="InterPro" id="IPR036457">
    <property type="entry name" value="PPM-type-like_dom_sf"/>
</dbReference>
<dbReference type="InterPro" id="IPR000222">
    <property type="entry name" value="PP2C_BS"/>
</dbReference>
<comment type="subcellular location">
    <subcellularLocation>
        <location evidence="1">Membrane</location>
        <topology evidence="1">Peripheral membrane protein</topology>
    </subcellularLocation>
</comment>
<evidence type="ECO:0000256" key="4">
    <source>
        <dbReference type="ARBA" id="ARBA00022912"/>
    </source>
</evidence>
<proteinExistence type="inferred from homology"/>
<accession>A0A7S2VDV0</accession>
<protein>
    <recommendedName>
        <fullName evidence="7">PPM-type phosphatase domain-containing protein</fullName>
    </recommendedName>
</protein>
<dbReference type="SMART" id="SM00331">
    <property type="entry name" value="PP2C_SIG"/>
    <property type="match status" value="1"/>
</dbReference>
<feature type="compositionally biased region" description="Polar residues" evidence="6">
    <location>
        <begin position="211"/>
        <end position="228"/>
    </location>
</feature>
<feature type="compositionally biased region" description="Low complexity" evidence="6">
    <location>
        <begin position="53"/>
        <end position="62"/>
    </location>
</feature>
<evidence type="ECO:0000256" key="1">
    <source>
        <dbReference type="ARBA" id="ARBA00004170"/>
    </source>
</evidence>
<feature type="compositionally biased region" description="Basic and acidic residues" evidence="6">
    <location>
        <begin position="100"/>
        <end position="118"/>
    </location>
</feature>
<gene>
    <name evidence="8" type="ORF">APAL1065_LOCUS3179</name>
</gene>
<feature type="compositionally biased region" description="Acidic residues" evidence="6">
    <location>
        <begin position="119"/>
        <end position="129"/>
    </location>
</feature>
<dbReference type="InterPro" id="IPR015655">
    <property type="entry name" value="PP2C"/>
</dbReference>
<dbReference type="SUPFAM" id="SSF81606">
    <property type="entry name" value="PP2C-like"/>
    <property type="match status" value="1"/>
</dbReference>
<evidence type="ECO:0000256" key="6">
    <source>
        <dbReference type="SAM" id="MobiDB-lite"/>
    </source>
</evidence>
<dbReference type="PROSITE" id="PS51746">
    <property type="entry name" value="PPM_2"/>
    <property type="match status" value="1"/>
</dbReference>